<evidence type="ECO:0000313" key="2">
    <source>
        <dbReference type="Proteomes" id="UP000641954"/>
    </source>
</evidence>
<evidence type="ECO:0000313" key="1">
    <source>
        <dbReference type="EMBL" id="MBD2543671.1"/>
    </source>
</evidence>
<sequence length="46" mass="4929">MGDKDGLKKPGFWASDRTLVATKQETGFLVGANGHSPLLGWVTEIV</sequence>
<comment type="caution">
    <text evidence="1">The sequence shown here is derived from an EMBL/GenBank/DDBJ whole genome shotgun (WGS) entry which is preliminary data.</text>
</comment>
<organism evidence="1 2">
    <name type="scientific">Planktothricoides raciborskii FACHB-1370</name>
    <dbReference type="NCBI Taxonomy" id="2949576"/>
    <lineage>
        <taxon>Bacteria</taxon>
        <taxon>Bacillati</taxon>
        <taxon>Cyanobacteriota</taxon>
        <taxon>Cyanophyceae</taxon>
        <taxon>Oscillatoriophycideae</taxon>
        <taxon>Oscillatoriales</taxon>
        <taxon>Oscillatoriaceae</taxon>
        <taxon>Planktothricoides</taxon>
    </lineage>
</organism>
<dbReference type="EMBL" id="JACJSK010000008">
    <property type="protein sequence ID" value="MBD2543671.1"/>
    <property type="molecule type" value="Genomic_DNA"/>
</dbReference>
<name>A0ABR8EA92_9CYAN</name>
<keyword evidence="2" id="KW-1185">Reference proteome</keyword>
<protein>
    <recommendedName>
        <fullName evidence="3">Transposase</fullName>
    </recommendedName>
</protein>
<reference evidence="1 2" key="1">
    <citation type="journal article" date="2020" name="ISME J.">
        <title>Comparative genomics reveals insights into cyanobacterial evolution and habitat adaptation.</title>
        <authorList>
            <person name="Chen M.Y."/>
            <person name="Teng W.K."/>
            <person name="Zhao L."/>
            <person name="Hu C.X."/>
            <person name="Zhou Y.K."/>
            <person name="Han B.P."/>
            <person name="Song L.R."/>
            <person name="Shu W.S."/>
        </authorList>
    </citation>
    <scope>NUCLEOTIDE SEQUENCE [LARGE SCALE GENOMIC DNA]</scope>
    <source>
        <strain evidence="1 2">FACHB-1370</strain>
    </source>
</reference>
<dbReference type="Proteomes" id="UP000641954">
    <property type="component" value="Unassembled WGS sequence"/>
</dbReference>
<proteinExistence type="predicted"/>
<gene>
    <name evidence="1" type="ORF">H6G72_07385</name>
</gene>
<evidence type="ECO:0008006" key="3">
    <source>
        <dbReference type="Google" id="ProtNLM"/>
    </source>
</evidence>
<dbReference type="RefSeq" id="WP_190877766.1">
    <property type="nucleotide sequence ID" value="NZ_JACJSK010000008.1"/>
</dbReference>
<accession>A0ABR8EA92</accession>